<evidence type="ECO:0000256" key="6">
    <source>
        <dbReference type="ARBA" id="ARBA00023136"/>
    </source>
</evidence>
<dbReference type="PANTHER" id="PTHR32322:SF18">
    <property type="entry name" value="S-ADENOSYLMETHIONINE_S-ADENOSYLHOMOCYSTEINE TRANSPORTER"/>
    <property type="match status" value="1"/>
</dbReference>
<feature type="domain" description="EamA" evidence="8">
    <location>
        <begin position="7"/>
        <end position="140"/>
    </location>
</feature>
<keyword evidence="4 7" id="KW-0812">Transmembrane</keyword>
<evidence type="ECO:0000256" key="3">
    <source>
        <dbReference type="ARBA" id="ARBA00022475"/>
    </source>
</evidence>
<comment type="similarity">
    <text evidence="2">Belongs to the EamA transporter family.</text>
</comment>
<feature type="transmembrane region" description="Helical" evidence="7">
    <location>
        <begin position="96"/>
        <end position="117"/>
    </location>
</feature>
<sequence length="305" mass="33629">MSLRQAYTAAIAGAALWGMIGLFVQPLYSYGFTAWEVVAIRAIASAFLLVTYLALFSRKMLRIQLRDLPLFIGTGIVSIVFFNWCFFTVIEQSSLSLAVVLLYTGPLFVTILSRVFFKELLTYNKGIALVTTIIGCGFVVGLLPSFNTVLTPSILLIGIGSGFFYALYSIFAKVSSKRYSSMTITTYSFICAAAFMIPTSGLWNKAHLFTQIEVSSYAIGLAFFPTVLAYLLYTRGLAEIESSRASILSTIEPVVAIAIGLFVFSDQLTVIQWFGVMLVLLSIFLVSRPEHRPTRKKSTPKPQAV</sequence>
<feature type="transmembrane region" description="Helical" evidence="7">
    <location>
        <begin position="68"/>
        <end position="90"/>
    </location>
</feature>
<protein>
    <submittedName>
        <fullName evidence="9">DMT family transporter</fullName>
    </submittedName>
</protein>
<feature type="transmembrane region" description="Helical" evidence="7">
    <location>
        <begin position="7"/>
        <end position="28"/>
    </location>
</feature>
<gene>
    <name evidence="9" type="ORF">AB3N04_19685</name>
</gene>
<evidence type="ECO:0000256" key="5">
    <source>
        <dbReference type="ARBA" id="ARBA00022989"/>
    </source>
</evidence>
<feature type="transmembrane region" description="Helical" evidence="7">
    <location>
        <begin position="215"/>
        <end position="233"/>
    </location>
</feature>
<dbReference type="InterPro" id="IPR050638">
    <property type="entry name" value="AA-Vitamin_Transporters"/>
</dbReference>
<feature type="transmembrane region" description="Helical" evidence="7">
    <location>
        <begin position="184"/>
        <end position="203"/>
    </location>
</feature>
<feature type="transmembrane region" description="Helical" evidence="7">
    <location>
        <begin position="34"/>
        <end position="56"/>
    </location>
</feature>
<feature type="transmembrane region" description="Helical" evidence="7">
    <location>
        <begin position="152"/>
        <end position="172"/>
    </location>
</feature>
<organism evidence="9">
    <name type="scientific">Alkalihalophilus sp. As8PL</name>
    <dbReference type="NCBI Taxonomy" id="3237103"/>
    <lineage>
        <taxon>Bacteria</taxon>
        <taxon>Bacillati</taxon>
        <taxon>Bacillota</taxon>
        <taxon>Bacilli</taxon>
        <taxon>Bacillales</taxon>
        <taxon>Bacillaceae</taxon>
        <taxon>Alkalihalophilus</taxon>
    </lineage>
</organism>
<dbReference type="Pfam" id="PF00892">
    <property type="entry name" value="EamA"/>
    <property type="match status" value="2"/>
</dbReference>
<dbReference type="EMBL" id="CP162551">
    <property type="protein sequence ID" value="XDI36868.1"/>
    <property type="molecule type" value="Genomic_DNA"/>
</dbReference>
<comment type="subcellular location">
    <subcellularLocation>
        <location evidence="1">Cell membrane</location>
        <topology evidence="1">Multi-pass membrane protein</topology>
    </subcellularLocation>
</comment>
<feature type="transmembrane region" description="Helical" evidence="7">
    <location>
        <begin position="270"/>
        <end position="287"/>
    </location>
</feature>
<evidence type="ECO:0000313" key="9">
    <source>
        <dbReference type="EMBL" id="XDI36868.1"/>
    </source>
</evidence>
<evidence type="ECO:0000256" key="2">
    <source>
        <dbReference type="ARBA" id="ARBA00007362"/>
    </source>
</evidence>
<dbReference type="Gene3D" id="1.10.3730.20">
    <property type="match status" value="1"/>
</dbReference>
<keyword evidence="3" id="KW-1003">Cell membrane</keyword>
<evidence type="ECO:0000259" key="8">
    <source>
        <dbReference type="Pfam" id="PF00892"/>
    </source>
</evidence>
<dbReference type="AlphaFoldDB" id="A0AB39BSZ5"/>
<proteinExistence type="inferred from homology"/>
<dbReference type="InterPro" id="IPR037185">
    <property type="entry name" value="EmrE-like"/>
</dbReference>
<name>A0AB39BSZ5_9BACI</name>
<evidence type="ECO:0000256" key="4">
    <source>
        <dbReference type="ARBA" id="ARBA00022692"/>
    </source>
</evidence>
<feature type="transmembrane region" description="Helical" evidence="7">
    <location>
        <begin position="245"/>
        <end position="264"/>
    </location>
</feature>
<feature type="domain" description="EamA" evidence="8">
    <location>
        <begin position="154"/>
        <end position="287"/>
    </location>
</feature>
<keyword evidence="6 7" id="KW-0472">Membrane</keyword>
<dbReference type="InterPro" id="IPR000620">
    <property type="entry name" value="EamA_dom"/>
</dbReference>
<keyword evidence="5 7" id="KW-1133">Transmembrane helix</keyword>
<reference evidence="9" key="1">
    <citation type="submission" date="2024-07" db="EMBL/GenBank/DDBJ databases">
        <title>Identification and characteristics of an arsenic-resistant bacterial isolate, which belongs to a novel species.</title>
        <authorList>
            <person name="Juszczyk A."/>
            <person name="Kowalczyk A."/>
            <person name="Was K."/>
            <person name="Kosowicz W."/>
            <person name="Budzyn A."/>
            <person name="Latowski D."/>
        </authorList>
    </citation>
    <scope>NUCLEOTIDE SEQUENCE</scope>
    <source>
        <strain evidence="9">As8PL</strain>
    </source>
</reference>
<feature type="transmembrane region" description="Helical" evidence="7">
    <location>
        <begin position="126"/>
        <end position="146"/>
    </location>
</feature>
<accession>A0AB39BSZ5</accession>
<evidence type="ECO:0000256" key="1">
    <source>
        <dbReference type="ARBA" id="ARBA00004651"/>
    </source>
</evidence>
<dbReference type="PANTHER" id="PTHR32322">
    <property type="entry name" value="INNER MEMBRANE TRANSPORTER"/>
    <property type="match status" value="1"/>
</dbReference>
<dbReference type="SUPFAM" id="SSF103481">
    <property type="entry name" value="Multidrug resistance efflux transporter EmrE"/>
    <property type="match status" value="2"/>
</dbReference>
<evidence type="ECO:0000256" key="7">
    <source>
        <dbReference type="SAM" id="Phobius"/>
    </source>
</evidence>
<dbReference type="GO" id="GO:0005886">
    <property type="term" value="C:plasma membrane"/>
    <property type="evidence" value="ECO:0007669"/>
    <property type="project" value="UniProtKB-SubCell"/>
</dbReference>
<dbReference type="RefSeq" id="WP_368504248.1">
    <property type="nucleotide sequence ID" value="NZ_CP162551.1"/>
</dbReference>